<dbReference type="PANTHER" id="PTHR24030">
    <property type="entry name" value="PROTEIN CMSS1"/>
    <property type="match status" value="1"/>
</dbReference>
<dbReference type="GO" id="GO:0005634">
    <property type="term" value="C:nucleus"/>
    <property type="evidence" value="ECO:0007669"/>
    <property type="project" value="TreeGrafter"/>
</dbReference>
<feature type="region of interest" description="Disordered" evidence="1">
    <location>
        <begin position="71"/>
        <end position="149"/>
    </location>
</feature>
<accession>A0A830HX72</accession>
<dbReference type="GO" id="GO:0030686">
    <property type="term" value="C:90S preribosome"/>
    <property type="evidence" value="ECO:0007669"/>
    <property type="project" value="TreeGrafter"/>
</dbReference>
<dbReference type="InterPro" id="IPR032704">
    <property type="entry name" value="Cms1"/>
</dbReference>
<comment type="caution">
    <text evidence="2">The sequence shown here is derived from an EMBL/GenBank/DDBJ whole genome shotgun (WGS) entry which is preliminary data.</text>
</comment>
<evidence type="ECO:0000313" key="3">
    <source>
        <dbReference type="Proteomes" id="UP000660262"/>
    </source>
</evidence>
<evidence type="ECO:0000256" key="1">
    <source>
        <dbReference type="SAM" id="MobiDB-lite"/>
    </source>
</evidence>
<proteinExistence type="predicted"/>
<sequence length="347" mass="37865">MKQNPHLHFQPCWGLVCQTPRFRGGGAHLSQPDFFSRTPSGKPAMPMGRQKALRLFLAAKRKRRALALDDELAEEEEKEEETPLEKKKTKKKKSVKEDVASQSFKSKEVNAKLSSKPESTGNAVQTNPSHSMKKKIAEKKRLLSGTSRPSREAIQAMNSASVAQIVAECARADGNDGVAVHLRDAAKVSVHKSNAIHDTIQHAMQEANLPRDIAKKASKPLMPRLLVICASAERCANVSEAFSRDAPPYRLLPAKKKTVDEHASDVLAAAVPKCVTPAMAVSTPHRAAALIERDAVSLSKLDVLAVDVTPDVKNRSLLDMVDVTPAVWELVEQAPTNAHVLFYSTAV</sequence>
<dbReference type="OrthoDB" id="1929311at2759"/>
<dbReference type="AlphaFoldDB" id="A0A830HX72"/>
<reference evidence="2" key="1">
    <citation type="submission" date="2020-10" db="EMBL/GenBank/DDBJ databases">
        <title>Unveiling of a novel bifunctional photoreceptor, Dualchrome1, isolated from a cosmopolitan green alga.</title>
        <authorList>
            <person name="Suzuki S."/>
            <person name="Kawachi M."/>
        </authorList>
    </citation>
    <scope>NUCLEOTIDE SEQUENCE</scope>
    <source>
        <strain evidence="2">NIES 2893</strain>
    </source>
</reference>
<feature type="compositionally biased region" description="Basic and acidic residues" evidence="1">
    <location>
        <begin position="95"/>
        <end position="110"/>
    </location>
</feature>
<dbReference type="EMBL" id="BNJQ01000036">
    <property type="protein sequence ID" value="GHP11802.1"/>
    <property type="molecule type" value="Genomic_DNA"/>
</dbReference>
<organism evidence="2 3">
    <name type="scientific">Pycnococcus provasolii</name>
    <dbReference type="NCBI Taxonomy" id="41880"/>
    <lineage>
        <taxon>Eukaryota</taxon>
        <taxon>Viridiplantae</taxon>
        <taxon>Chlorophyta</taxon>
        <taxon>Pseudoscourfieldiophyceae</taxon>
        <taxon>Pseudoscourfieldiales</taxon>
        <taxon>Pycnococcaceae</taxon>
        <taxon>Pycnococcus</taxon>
    </lineage>
</organism>
<feature type="compositionally biased region" description="Acidic residues" evidence="1">
    <location>
        <begin position="71"/>
        <end position="80"/>
    </location>
</feature>
<dbReference type="Proteomes" id="UP000660262">
    <property type="component" value="Unassembled WGS sequence"/>
</dbReference>
<protein>
    <submittedName>
        <fullName evidence="2">Uncharacterized protein</fullName>
    </submittedName>
</protein>
<keyword evidence="3" id="KW-1185">Reference proteome</keyword>
<gene>
    <name evidence="2" type="ORF">PPROV_001052900</name>
</gene>
<name>A0A830HX72_9CHLO</name>
<dbReference type="PANTHER" id="PTHR24030:SF0">
    <property type="entry name" value="PROTEIN CMSS1"/>
    <property type="match status" value="1"/>
</dbReference>
<feature type="compositionally biased region" description="Polar residues" evidence="1">
    <location>
        <begin position="112"/>
        <end position="130"/>
    </location>
</feature>
<evidence type="ECO:0000313" key="2">
    <source>
        <dbReference type="EMBL" id="GHP11802.1"/>
    </source>
</evidence>